<feature type="region of interest" description="Disordered" evidence="10">
    <location>
        <begin position="227"/>
        <end position="275"/>
    </location>
</feature>
<keyword evidence="13" id="KW-1185">Reference proteome</keyword>
<comment type="catalytic activity">
    <reaction evidence="9">
        <text>L-threonyl-[protein] + ATP = O-phospho-L-threonyl-[protein] + ADP + H(+)</text>
        <dbReference type="Rhea" id="RHEA:46608"/>
        <dbReference type="Rhea" id="RHEA-COMP:11060"/>
        <dbReference type="Rhea" id="RHEA-COMP:11605"/>
        <dbReference type="ChEBI" id="CHEBI:15378"/>
        <dbReference type="ChEBI" id="CHEBI:30013"/>
        <dbReference type="ChEBI" id="CHEBI:30616"/>
        <dbReference type="ChEBI" id="CHEBI:61977"/>
        <dbReference type="ChEBI" id="CHEBI:456216"/>
        <dbReference type="EC" id="2.7.11.24"/>
    </reaction>
</comment>
<comment type="activity regulation">
    <text evidence="9">Activated by threonine and tyrosine phosphorylation.</text>
</comment>
<evidence type="ECO:0000256" key="4">
    <source>
        <dbReference type="ARBA" id="ARBA00022777"/>
    </source>
</evidence>
<keyword evidence="9" id="KW-0460">Magnesium</keyword>
<dbReference type="PROSITE" id="PS00108">
    <property type="entry name" value="PROTEIN_KINASE_ST"/>
    <property type="match status" value="1"/>
</dbReference>
<evidence type="ECO:0000256" key="3">
    <source>
        <dbReference type="ARBA" id="ARBA00022741"/>
    </source>
</evidence>
<dbReference type="FunFam" id="1.10.510.10:FF:000405">
    <property type="entry name" value="Mitogen-activated protein kinase"/>
    <property type="match status" value="1"/>
</dbReference>
<keyword evidence="3 8" id="KW-0547">Nucleotide-binding</keyword>
<dbReference type="EC" id="2.7.11.24" evidence="9"/>
<dbReference type="GO" id="GO:0005524">
    <property type="term" value="F:ATP binding"/>
    <property type="evidence" value="ECO:0007669"/>
    <property type="project" value="UniProtKB-UniRule"/>
</dbReference>
<evidence type="ECO:0000256" key="7">
    <source>
        <dbReference type="ARBA" id="ARBA00048679"/>
    </source>
</evidence>
<keyword evidence="2 9" id="KW-0808">Transferase</keyword>
<comment type="caution">
    <text evidence="12">The sequence shown here is derived from an EMBL/GenBank/DDBJ whole genome shotgun (WGS) entry which is preliminary data.</text>
</comment>
<gene>
    <name evidence="12" type="ORF">FGO68_gene9787</name>
</gene>
<reference evidence="12" key="1">
    <citation type="submission" date="2019-06" db="EMBL/GenBank/DDBJ databases">
        <authorList>
            <person name="Zheng W."/>
        </authorList>
    </citation>
    <scope>NUCLEOTIDE SEQUENCE</scope>
    <source>
        <strain evidence="12">QDHG01</strain>
    </source>
</reference>
<feature type="compositionally biased region" description="Polar residues" evidence="10">
    <location>
        <begin position="256"/>
        <end position="275"/>
    </location>
</feature>
<evidence type="ECO:0000256" key="8">
    <source>
        <dbReference type="PROSITE-ProRule" id="PRU10141"/>
    </source>
</evidence>
<keyword evidence="5 8" id="KW-0067">ATP-binding</keyword>
<evidence type="ECO:0000256" key="9">
    <source>
        <dbReference type="RuleBase" id="RU361165"/>
    </source>
</evidence>
<dbReference type="PANTHER" id="PTHR24055">
    <property type="entry name" value="MITOGEN-ACTIVATED PROTEIN KINASE"/>
    <property type="match status" value="1"/>
</dbReference>
<evidence type="ECO:0000259" key="11">
    <source>
        <dbReference type="PROSITE" id="PS50011"/>
    </source>
</evidence>
<evidence type="ECO:0000313" key="13">
    <source>
        <dbReference type="Proteomes" id="UP000785679"/>
    </source>
</evidence>
<dbReference type="EMBL" id="RRYP01006395">
    <property type="protein sequence ID" value="TNV81233.1"/>
    <property type="molecule type" value="Genomic_DNA"/>
</dbReference>
<proteinExistence type="inferred from homology"/>
<dbReference type="SUPFAM" id="SSF56112">
    <property type="entry name" value="Protein kinase-like (PK-like)"/>
    <property type="match status" value="1"/>
</dbReference>
<dbReference type="Gene3D" id="3.30.200.20">
    <property type="entry name" value="Phosphorylase Kinase, domain 1"/>
    <property type="match status" value="1"/>
</dbReference>
<comment type="catalytic activity">
    <reaction evidence="7">
        <text>L-seryl-[protein] + ATP = O-phospho-L-seryl-[protein] + ADP + H(+)</text>
        <dbReference type="Rhea" id="RHEA:17989"/>
        <dbReference type="Rhea" id="RHEA-COMP:9863"/>
        <dbReference type="Rhea" id="RHEA-COMP:11604"/>
        <dbReference type="ChEBI" id="CHEBI:15378"/>
        <dbReference type="ChEBI" id="CHEBI:29999"/>
        <dbReference type="ChEBI" id="CHEBI:30616"/>
        <dbReference type="ChEBI" id="CHEBI:83421"/>
        <dbReference type="ChEBI" id="CHEBI:456216"/>
        <dbReference type="EC" id="2.7.11.1"/>
    </reaction>
</comment>
<dbReference type="InterPro" id="IPR050117">
    <property type="entry name" value="MAPK"/>
</dbReference>
<dbReference type="AlphaFoldDB" id="A0A8J8NTJ0"/>
<comment type="similarity">
    <text evidence="9">Belongs to the protein kinase superfamily. Ser/Thr protein kinase family. MAP kinase subfamily.</text>
</comment>
<accession>A0A8J8NTJ0</accession>
<feature type="domain" description="Protein kinase" evidence="11">
    <location>
        <begin position="64"/>
        <end position="555"/>
    </location>
</feature>
<dbReference type="InterPro" id="IPR003527">
    <property type="entry name" value="MAP_kinase_CS"/>
</dbReference>
<feature type="region of interest" description="Disordered" evidence="10">
    <location>
        <begin position="453"/>
        <end position="473"/>
    </location>
</feature>
<evidence type="ECO:0000313" key="12">
    <source>
        <dbReference type="EMBL" id="TNV81233.1"/>
    </source>
</evidence>
<evidence type="ECO:0000256" key="5">
    <source>
        <dbReference type="ARBA" id="ARBA00022840"/>
    </source>
</evidence>
<dbReference type="Proteomes" id="UP000785679">
    <property type="component" value="Unassembled WGS sequence"/>
</dbReference>
<protein>
    <recommendedName>
        <fullName evidence="9">Mitogen-activated protein kinase</fullName>
        <ecNumber evidence="9">2.7.11.24</ecNumber>
    </recommendedName>
</protein>
<dbReference type="InterPro" id="IPR017441">
    <property type="entry name" value="Protein_kinase_ATP_BS"/>
</dbReference>
<dbReference type="InterPro" id="IPR000719">
    <property type="entry name" value="Prot_kinase_dom"/>
</dbReference>
<dbReference type="InterPro" id="IPR011009">
    <property type="entry name" value="Kinase-like_dom_sf"/>
</dbReference>
<evidence type="ECO:0000256" key="10">
    <source>
        <dbReference type="SAM" id="MobiDB-lite"/>
    </source>
</evidence>
<dbReference type="SMART" id="SM00220">
    <property type="entry name" value="S_TKc"/>
    <property type="match status" value="1"/>
</dbReference>
<feature type="binding site" evidence="8">
    <location>
        <position position="93"/>
    </location>
    <ligand>
        <name>ATP</name>
        <dbReference type="ChEBI" id="CHEBI:30616"/>
    </ligand>
</feature>
<evidence type="ECO:0000256" key="6">
    <source>
        <dbReference type="ARBA" id="ARBA00047899"/>
    </source>
</evidence>
<dbReference type="OrthoDB" id="10470838at2759"/>
<dbReference type="PROSITE" id="PS01351">
    <property type="entry name" value="MAPK"/>
    <property type="match status" value="1"/>
</dbReference>
<feature type="compositionally biased region" description="Polar residues" evidence="10">
    <location>
        <begin position="227"/>
        <end position="241"/>
    </location>
</feature>
<evidence type="ECO:0000256" key="2">
    <source>
        <dbReference type="ARBA" id="ARBA00022679"/>
    </source>
</evidence>
<sequence>MIVPIEEKYETSSFKLPQNEEEEEPAKLFAKTEGPQASPVKGLGAFKLAFEDLNADFHVPETIFRKIKKLGKGAYGKVMQVVHLPSKKNFAMKRFEQVFSNDLRAKRLIRELSILKSVKHPCVNKLKCVIKPDNLATFDDVYLVIDQCDMDLKKLLKSSKYLSEEQVKSIVYDMLCGLNYLHKSQIIHRDLKPANILINDDCTIQICDFGLARSLKGVKTQLKRSSIVSENSSDRASQSTYESREVTPKGGEQLDGSCTNSSASHGGAGTSESNSSQIILPSFEKCCTTLSQSEQSLEGGDSAKEETKQIKIIEVEEQKEEVSAKPLPKPILKPQLVKSKGLSGALQAFQSGSSKNLKSSAPLVRFQESQEIKNGAARQLKNTGKMLTQHVVTRWYRAPEVILLQDVYTAAIDIWSVGCIFAELLSMMRENFATPFDRQPLFPGNSCFPLSPGALKNEGAQQQDGENDEDEKMKNDQLSKIFEVIGTPAFQDDLDFIQQEKAVSYIKAFPKREPMDLLFKYPGTSEDGLKLLMQMLQFNPEKRLTAEEALQNPYFDDVRIPEQEIFNEADAAECDVDLKIEDDRELTLEELRVLIVEEIENCPQTF</sequence>
<dbReference type="Pfam" id="PF00069">
    <property type="entry name" value="Pkinase"/>
    <property type="match status" value="2"/>
</dbReference>
<keyword evidence="4 9" id="KW-0418">Kinase</keyword>
<evidence type="ECO:0000256" key="1">
    <source>
        <dbReference type="ARBA" id="ARBA00022527"/>
    </source>
</evidence>
<dbReference type="Gene3D" id="1.10.510.10">
    <property type="entry name" value="Transferase(Phosphotransferase) domain 1"/>
    <property type="match status" value="2"/>
</dbReference>
<dbReference type="GO" id="GO:0004707">
    <property type="term" value="F:MAP kinase activity"/>
    <property type="evidence" value="ECO:0007669"/>
    <property type="project" value="UniProtKB-EC"/>
</dbReference>
<dbReference type="PROSITE" id="PS50011">
    <property type="entry name" value="PROTEIN_KINASE_DOM"/>
    <property type="match status" value="1"/>
</dbReference>
<dbReference type="PROSITE" id="PS00107">
    <property type="entry name" value="PROTEIN_KINASE_ATP"/>
    <property type="match status" value="1"/>
</dbReference>
<comment type="cofactor">
    <cofactor evidence="9">
        <name>Mg(2+)</name>
        <dbReference type="ChEBI" id="CHEBI:18420"/>
    </cofactor>
</comment>
<keyword evidence="1 9" id="KW-0723">Serine/threonine-protein kinase</keyword>
<dbReference type="InterPro" id="IPR008271">
    <property type="entry name" value="Ser/Thr_kinase_AS"/>
</dbReference>
<comment type="catalytic activity">
    <reaction evidence="6">
        <text>L-threonyl-[protein] + ATP = O-phospho-L-threonyl-[protein] + ADP + H(+)</text>
        <dbReference type="Rhea" id="RHEA:46608"/>
        <dbReference type="Rhea" id="RHEA-COMP:11060"/>
        <dbReference type="Rhea" id="RHEA-COMP:11605"/>
        <dbReference type="ChEBI" id="CHEBI:15378"/>
        <dbReference type="ChEBI" id="CHEBI:30013"/>
        <dbReference type="ChEBI" id="CHEBI:30616"/>
        <dbReference type="ChEBI" id="CHEBI:61977"/>
        <dbReference type="ChEBI" id="CHEBI:456216"/>
        <dbReference type="EC" id="2.7.11.1"/>
    </reaction>
</comment>
<name>A0A8J8NTJ0_HALGN</name>
<organism evidence="12 13">
    <name type="scientific">Halteria grandinella</name>
    <dbReference type="NCBI Taxonomy" id="5974"/>
    <lineage>
        <taxon>Eukaryota</taxon>
        <taxon>Sar</taxon>
        <taxon>Alveolata</taxon>
        <taxon>Ciliophora</taxon>
        <taxon>Intramacronucleata</taxon>
        <taxon>Spirotrichea</taxon>
        <taxon>Stichotrichia</taxon>
        <taxon>Sporadotrichida</taxon>
        <taxon>Halteriidae</taxon>
        <taxon>Halteria</taxon>
    </lineage>
</organism>